<keyword evidence="4" id="KW-1185">Reference proteome</keyword>
<accession>A0ABD0Y5R4</accession>
<feature type="compositionally biased region" description="Basic residues" evidence="2">
    <location>
        <begin position="1"/>
        <end position="12"/>
    </location>
</feature>
<dbReference type="InterPro" id="IPR036846">
    <property type="entry name" value="GM2-AP_sf"/>
</dbReference>
<evidence type="ECO:0000256" key="1">
    <source>
        <dbReference type="ARBA" id="ARBA00022729"/>
    </source>
</evidence>
<proteinExistence type="predicted"/>
<name>A0ABD0Y5R4_9HEMI</name>
<dbReference type="PANTHER" id="PTHR21112">
    <property type="entry name" value="CHEMOSENSORY PROTEIN A 29A-RELATED"/>
    <property type="match status" value="1"/>
</dbReference>
<sequence>MASKRRNMFHKNKTQETTENGRCGARMEIKFQAAVLTGMIISEIATIPKMGPYDIIVKQMADCNEKGTDEFKLVGNKIRRHNRTAAIYSGTLVIPREVNNNYKLSPVVAFFGNGGWKSVTHGFDVGGVCMLLTNFAPAILKTALARTGVPPPYCPIPPGNYTISNMSMQVELKMPAIPYNAYRVDFQFFYKDGKKVGCKRIFVDSVPKKDHHG</sequence>
<comment type="caution">
    <text evidence="3">The sequence shown here is derived from an EMBL/GenBank/DDBJ whole genome shotgun (WGS) entry which is preliminary data.</text>
</comment>
<dbReference type="Proteomes" id="UP001558652">
    <property type="component" value="Unassembled WGS sequence"/>
</dbReference>
<gene>
    <name evidence="3" type="ORF">AAG570_003052</name>
</gene>
<keyword evidence="1" id="KW-0732">Signal</keyword>
<dbReference type="Gene3D" id="2.70.220.10">
    <property type="entry name" value="Ganglioside GM2 activator"/>
    <property type="match status" value="1"/>
</dbReference>
<evidence type="ECO:0000313" key="3">
    <source>
        <dbReference type="EMBL" id="KAL1122725.1"/>
    </source>
</evidence>
<evidence type="ECO:0000313" key="4">
    <source>
        <dbReference type="Proteomes" id="UP001558652"/>
    </source>
</evidence>
<dbReference type="AlphaFoldDB" id="A0ABD0Y5R4"/>
<dbReference type="EMBL" id="JBFDAA010000013">
    <property type="protein sequence ID" value="KAL1122725.1"/>
    <property type="molecule type" value="Genomic_DNA"/>
</dbReference>
<reference evidence="3 4" key="1">
    <citation type="submission" date="2024-07" db="EMBL/GenBank/DDBJ databases">
        <title>Chromosome-level genome assembly of the water stick insect Ranatra chinensis (Heteroptera: Nepidae).</title>
        <authorList>
            <person name="Liu X."/>
        </authorList>
    </citation>
    <scope>NUCLEOTIDE SEQUENCE [LARGE SCALE GENOMIC DNA]</scope>
    <source>
        <strain evidence="3">Cailab_2021Rc</strain>
        <tissue evidence="3">Muscle</tissue>
    </source>
</reference>
<protein>
    <submittedName>
        <fullName evidence="3">Uncharacterized protein</fullName>
    </submittedName>
</protein>
<evidence type="ECO:0000256" key="2">
    <source>
        <dbReference type="SAM" id="MobiDB-lite"/>
    </source>
</evidence>
<dbReference type="PANTHER" id="PTHR21112:SF0">
    <property type="entry name" value="CHEMOSENSORY PROTEIN A 29A-RELATED"/>
    <property type="match status" value="1"/>
</dbReference>
<organism evidence="3 4">
    <name type="scientific">Ranatra chinensis</name>
    <dbReference type="NCBI Taxonomy" id="642074"/>
    <lineage>
        <taxon>Eukaryota</taxon>
        <taxon>Metazoa</taxon>
        <taxon>Ecdysozoa</taxon>
        <taxon>Arthropoda</taxon>
        <taxon>Hexapoda</taxon>
        <taxon>Insecta</taxon>
        <taxon>Pterygota</taxon>
        <taxon>Neoptera</taxon>
        <taxon>Paraneoptera</taxon>
        <taxon>Hemiptera</taxon>
        <taxon>Heteroptera</taxon>
        <taxon>Panheteroptera</taxon>
        <taxon>Nepomorpha</taxon>
        <taxon>Nepidae</taxon>
        <taxon>Ranatrinae</taxon>
        <taxon>Ranatra</taxon>
    </lineage>
</organism>
<feature type="region of interest" description="Disordered" evidence="2">
    <location>
        <begin position="1"/>
        <end position="20"/>
    </location>
</feature>